<dbReference type="RefSeq" id="WP_344169092.1">
    <property type="nucleotide sequence ID" value="NZ_BAAARY010000003.1"/>
</dbReference>
<dbReference type="SMART" id="SM00020">
    <property type="entry name" value="Tryp_SPc"/>
    <property type="match status" value="1"/>
</dbReference>
<dbReference type="SUPFAM" id="SSF50494">
    <property type="entry name" value="Trypsin-like serine proteases"/>
    <property type="match status" value="1"/>
</dbReference>
<dbReference type="GO" id="GO:0008233">
    <property type="term" value="F:peptidase activity"/>
    <property type="evidence" value="ECO:0007669"/>
    <property type="project" value="UniProtKB-KW"/>
</dbReference>
<feature type="domain" description="Peptidase S1" evidence="4">
    <location>
        <begin position="34"/>
        <end position="243"/>
    </location>
</feature>
<comment type="caution">
    <text evidence="5">The sequence shown here is derived from an EMBL/GenBank/DDBJ whole genome shotgun (WGS) entry which is preliminary data.</text>
</comment>
<dbReference type="InterPro" id="IPR050430">
    <property type="entry name" value="Peptidase_S1"/>
</dbReference>
<dbReference type="InterPro" id="IPR001314">
    <property type="entry name" value="Peptidase_S1A"/>
</dbReference>
<keyword evidence="3" id="KW-0732">Signal</keyword>
<sequence>MRTLVRLAAVVAVAGASAIPTAAFASPVEEQTRIVGGKVTTEQWPFTGSIQSGGRHSCGAALISPTWIVTAKHCVSGSGASVRLASNDHSGGGEMVQVTRWVKGTLDIALGQLRTAAKTTPIPIAAEHGPIGTKSRLLGWGATTASGGGGSRQLKELDTSIVDPSRCNYSGGNPDRQREICTDNPGGNQGACFGDSGGPQIKQVDGRWELIGVTSRGESVCARKPSVYVSVPAHLDWVKQNVTDLPRS</sequence>
<evidence type="ECO:0000259" key="4">
    <source>
        <dbReference type="PROSITE" id="PS50240"/>
    </source>
</evidence>
<dbReference type="PANTHER" id="PTHR24276:SF98">
    <property type="entry name" value="FI18310P1-RELATED"/>
    <property type="match status" value="1"/>
</dbReference>
<gene>
    <name evidence="5" type="ORF">GCM10010201_10510</name>
</gene>
<dbReference type="Pfam" id="PF00089">
    <property type="entry name" value="Trypsin"/>
    <property type="match status" value="1"/>
</dbReference>
<dbReference type="InterPro" id="IPR001254">
    <property type="entry name" value="Trypsin_dom"/>
</dbReference>
<dbReference type="GO" id="GO:0006508">
    <property type="term" value="P:proteolysis"/>
    <property type="evidence" value="ECO:0007669"/>
    <property type="project" value="UniProtKB-KW"/>
</dbReference>
<dbReference type="EMBL" id="BAAARY010000003">
    <property type="protein sequence ID" value="GAA2515892.1"/>
    <property type="molecule type" value="Genomic_DNA"/>
</dbReference>
<dbReference type="PANTHER" id="PTHR24276">
    <property type="entry name" value="POLYSERASE-RELATED"/>
    <property type="match status" value="1"/>
</dbReference>
<dbReference type="PRINTS" id="PR00722">
    <property type="entry name" value="CHYMOTRYPSIN"/>
</dbReference>
<protein>
    <submittedName>
        <fullName evidence="5">Serine protease</fullName>
    </submittedName>
</protein>
<proteinExistence type="inferred from homology"/>
<dbReference type="Gene3D" id="2.40.10.10">
    <property type="entry name" value="Trypsin-like serine proteases"/>
    <property type="match status" value="1"/>
</dbReference>
<organism evidence="5 6">
    <name type="scientific">Pilimelia columellifera subsp. columellifera</name>
    <dbReference type="NCBI Taxonomy" id="706583"/>
    <lineage>
        <taxon>Bacteria</taxon>
        <taxon>Bacillati</taxon>
        <taxon>Actinomycetota</taxon>
        <taxon>Actinomycetes</taxon>
        <taxon>Micromonosporales</taxon>
        <taxon>Micromonosporaceae</taxon>
        <taxon>Pilimelia</taxon>
    </lineage>
</organism>
<evidence type="ECO:0000256" key="1">
    <source>
        <dbReference type="ARBA" id="ARBA00007664"/>
    </source>
</evidence>
<dbReference type="PROSITE" id="PS50240">
    <property type="entry name" value="TRYPSIN_DOM"/>
    <property type="match status" value="1"/>
</dbReference>
<accession>A0ABN3N8B0</accession>
<dbReference type="InterPro" id="IPR009003">
    <property type="entry name" value="Peptidase_S1_PA"/>
</dbReference>
<keyword evidence="5" id="KW-0645">Protease</keyword>
<dbReference type="CDD" id="cd00190">
    <property type="entry name" value="Tryp_SPc"/>
    <property type="match status" value="1"/>
</dbReference>
<feature type="chain" id="PRO_5046062579" evidence="3">
    <location>
        <begin position="26"/>
        <end position="248"/>
    </location>
</feature>
<dbReference type="Proteomes" id="UP001499978">
    <property type="component" value="Unassembled WGS sequence"/>
</dbReference>
<feature type="signal peptide" evidence="3">
    <location>
        <begin position="1"/>
        <end position="25"/>
    </location>
</feature>
<keyword evidence="6" id="KW-1185">Reference proteome</keyword>
<evidence type="ECO:0000313" key="6">
    <source>
        <dbReference type="Proteomes" id="UP001499978"/>
    </source>
</evidence>
<name>A0ABN3N8B0_9ACTN</name>
<comment type="similarity">
    <text evidence="1">Belongs to the peptidase S1 family.</text>
</comment>
<evidence type="ECO:0000313" key="5">
    <source>
        <dbReference type="EMBL" id="GAA2515892.1"/>
    </source>
</evidence>
<evidence type="ECO:0000256" key="2">
    <source>
        <dbReference type="ARBA" id="ARBA00023157"/>
    </source>
</evidence>
<dbReference type="InterPro" id="IPR043504">
    <property type="entry name" value="Peptidase_S1_PA_chymotrypsin"/>
</dbReference>
<keyword evidence="2" id="KW-1015">Disulfide bond</keyword>
<keyword evidence="5" id="KW-0378">Hydrolase</keyword>
<evidence type="ECO:0000256" key="3">
    <source>
        <dbReference type="SAM" id="SignalP"/>
    </source>
</evidence>
<reference evidence="5 6" key="1">
    <citation type="journal article" date="2019" name="Int. J. Syst. Evol. Microbiol.">
        <title>The Global Catalogue of Microorganisms (GCM) 10K type strain sequencing project: providing services to taxonomists for standard genome sequencing and annotation.</title>
        <authorList>
            <consortium name="The Broad Institute Genomics Platform"/>
            <consortium name="The Broad Institute Genome Sequencing Center for Infectious Disease"/>
            <person name="Wu L."/>
            <person name="Ma J."/>
        </authorList>
    </citation>
    <scope>NUCLEOTIDE SEQUENCE [LARGE SCALE GENOMIC DNA]</scope>
    <source>
        <strain evidence="5 6">JCM 3367</strain>
    </source>
</reference>